<dbReference type="InParanoid" id="A0A251TKF5"/>
<dbReference type="InterPro" id="IPR044986">
    <property type="entry name" value="KIF15/KIN-12"/>
</dbReference>
<name>A0A251TKF5_HELAN</name>
<evidence type="ECO:0000313" key="10">
    <source>
        <dbReference type="Proteomes" id="UP000215914"/>
    </source>
</evidence>
<evidence type="ECO:0000256" key="4">
    <source>
        <dbReference type="ARBA" id="ARBA00023054"/>
    </source>
</evidence>
<dbReference type="InterPro" id="IPR036961">
    <property type="entry name" value="Kinesin_motor_dom_sf"/>
</dbReference>
<organism evidence="9 10">
    <name type="scientific">Helianthus annuus</name>
    <name type="common">Common sunflower</name>
    <dbReference type="NCBI Taxonomy" id="4232"/>
    <lineage>
        <taxon>Eukaryota</taxon>
        <taxon>Viridiplantae</taxon>
        <taxon>Streptophyta</taxon>
        <taxon>Embryophyta</taxon>
        <taxon>Tracheophyta</taxon>
        <taxon>Spermatophyta</taxon>
        <taxon>Magnoliopsida</taxon>
        <taxon>eudicotyledons</taxon>
        <taxon>Gunneridae</taxon>
        <taxon>Pentapetalae</taxon>
        <taxon>asterids</taxon>
        <taxon>campanulids</taxon>
        <taxon>Asterales</taxon>
        <taxon>Asteraceae</taxon>
        <taxon>Asteroideae</taxon>
        <taxon>Heliantheae alliance</taxon>
        <taxon>Heliantheae</taxon>
        <taxon>Helianthus</taxon>
    </lineage>
</organism>
<keyword evidence="2" id="KW-0547">Nucleotide-binding</keyword>
<evidence type="ECO:0000256" key="1">
    <source>
        <dbReference type="ARBA" id="ARBA00022701"/>
    </source>
</evidence>
<reference evidence="10" key="1">
    <citation type="journal article" date="2017" name="Nature">
        <title>The sunflower genome provides insights into oil metabolism, flowering and Asterid evolution.</title>
        <authorList>
            <person name="Badouin H."/>
            <person name="Gouzy J."/>
            <person name="Grassa C.J."/>
            <person name="Murat F."/>
            <person name="Staton S.E."/>
            <person name="Cottret L."/>
            <person name="Lelandais-Briere C."/>
            <person name="Owens G.L."/>
            <person name="Carrere S."/>
            <person name="Mayjonade B."/>
            <person name="Legrand L."/>
            <person name="Gill N."/>
            <person name="Kane N.C."/>
            <person name="Bowers J.E."/>
            <person name="Hubner S."/>
            <person name="Bellec A."/>
            <person name="Berard A."/>
            <person name="Berges H."/>
            <person name="Blanchet N."/>
            <person name="Boniface M.C."/>
            <person name="Brunel D."/>
            <person name="Catrice O."/>
            <person name="Chaidir N."/>
            <person name="Claudel C."/>
            <person name="Donnadieu C."/>
            <person name="Faraut T."/>
            <person name="Fievet G."/>
            <person name="Helmstetter N."/>
            <person name="King M."/>
            <person name="Knapp S.J."/>
            <person name="Lai Z."/>
            <person name="Le Paslier M.C."/>
            <person name="Lippi Y."/>
            <person name="Lorenzon L."/>
            <person name="Mandel J.R."/>
            <person name="Marage G."/>
            <person name="Marchand G."/>
            <person name="Marquand E."/>
            <person name="Bret-Mestries E."/>
            <person name="Morien E."/>
            <person name="Nambeesan S."/>
            <person name="Nguyen T."/>
            <person name="Pegot-Espagnet P."/>
            <person name="Pouilly N."/>
            <person name="Raftis F."/>
            <person name="Sallet E."/>
            <person name="Schiex T."/>
            <person name="Thomas J."/>
            <person name="Vandecasteele C."/>
            <person name="Vares D."/>
            <person name="Vear F."/>
            <person name="Vautrin S."/>
            <person name="Crespi M."/>
            <person name="Mangin B."/>
            <person name="Burke J.M."/>
            <person name="Salse J."/>
            <person name="Munos S."/>
            <person name="Vincourt P."/>
            <person name="Rieseberg L.H."/>
            <person name="Langlade N.B."/>
        </authorList>
    </citation>
    <scope>NUCLEOTIDE SEQUENCE [LARGE SCALE GENOMIC DNA]</scope>
    <source>
        <strain evidence="10">cv. SF193</strain>
    </source>
</reference>
<sequence length="103" mass="11592">MIVSIVSHCLLLRFVSQIDIFELVGAPLVENCLAGFNTSIFAYGGKYYTIWGPTNTLLEENAYGNEQGLTSRVFARLFSRINEVSLCHISCIIRCEFITYVCL</sequence>
<feature type="chain" id="PRO_5012558288" evidence="7">
    <location>
        <begin position="18"/>
        <end position="103"/>
    </location>
</feature>
<keyword evidence="5" id="KW-0505">Motor protein</keyword>
<dbReference type="GO" id="GO:0008017">
    <property type="term" value="F:microtubule binding"/>
    <property type="evidence" value="ECO:0007669"/>
    <property type="project" value="InterPro"/>
</dbReference>
<dbReference type="Proteomes" id="UP000215914">
    <property type="component" value="Chromosome 10"/>
</dbReference>
<evidence type="ECO:0000256" key="6">
    <source>
        <dbReference type="ARBA" id="ARBA00034488"/>
    </source>
</evidence>
<keyword evidence="1" id="KW-0493">Microtubule</keyword>
<dbReference type="SUPFAM" id="SSF52540">
    <property type="entry name" value="P-loop containing nucleoside triphosphate hydrolases"/>
    <property type="match status" value="1"/>
</dbReference>
<accession>A0A251TKF5</accession>
<dbReference type="PANTHER" id="PTHR37739:SF16">
    <property type="entry name" value="KINESIN-LIKE PROTEIN"/>
    <property type="match status" value="1"/>
</dbReference>
<keyword evidence="10" id="KW-1185">Reference proteome</keyword>
<keyword evidence="4" id="KW-0175">Coiled coil</keyword>
<dbReference type="AlphaFoldDB" id="A0A251TKF5"/>
<dbReference type="GO" id="GO:0005524">
    <property type="term" value="F:ATP binding"/>
    <property type="evidence" value="ECO:0007669"/>
    <property type="project" value="UniProtKB-KW"/>
</dbReference>
<evidence type="ECO:0000256" key="7">
    <source>
        <dbReference type="SAM" id="SignalP"/>
    </source>
</evidence>
<dbReference type="EMBL" id="CM007899">
    <property type="protein sequence ID" value="OTG10461.1"/>
    <property type="molecule type" value="Genomic_DNA"/>
</dbReference>
<dbReference type="STRING" id="4232.A0A251TKF5"/>
<evidence type="ECO:0000256" key="3">
    <source>
        <dbReference type="ARBA" id="ARBA00022840"/>
    </source>
</evidence>
<dbReference type="Pfam" id="PF00225">
    <property type="entry name" value="Kinesin"/>
    <property type="match status" value="1"/>
</dbReference>
<evidence type="ECO:0000259" key="8">
    <source>
        <dbReference type="Pfam" id="PF00225"/>
    </source>
</evidence>
<dbReference type="GO" id="GO:0003777">
    <property type="term" value="F:microtubule motor activity"/>
    <property type="evidence" value="ECO:0007669"/>
    <property type="project" value="InterPro"/>
</dbReference>
<dbReference type="PANTHER" id="PTHR37739">
    <property type="entry name" value="KINESIN-LIKE PROTEIN KIN-12D"/>
    <property type="match status" value="1"/>
</dbReference>
<evidence type="ECO:0000313" key="9">
    <source>
        <dbReference type="EMBL" id="OTG10461.1"/>
    </source>
</evidence>
<evidence type="ECO:0000256" key="5">
    <source>
        <dbReference type="ARBA" id="ARBA00023175"/>
    </source>
</evidence>
<comment type="similarity">
    <text evidence="6">Belongs to the TRAFAC class myosin-kinesin ATPase superfamily. Kinesin family. KIN-12 subfamily.</text>
</comment>
<keyword evidence="3" id="KW-0067">ATP-binding</keyword>
<dbReference type="GO" id="GO:0005874">
    <property type="term" value="C:microtubule"/>
    <property type="evidence" value="ECO:0007669"/>
    <property type="project" value="UniProtKB-KW"/>
</dbReference>
<dbReference type="Gene3D" id="3.40.850.10">
    <property type="entry name" value="Kinesin motor domain"/>
    <property type="match status" value="1"/>
</dbReference>
<dbReference type="InterPro" id="IPR027417">
    <property type="entry name" value="P-loop_NTPase"/>
</dbReference>
<gene>
    <name evidence="9" type="ORF">HannXRQ_Chr10g0287811</name>
</gene>
<feature type="domain" description="Kinesin motor" evidence="8">
    <location>
        <begin position="15"/>
        <end position="97"/>
    </location>
</feature>
<dbReference type="InterPro" id="IPR001752">
    <property type="entry name" value="Kinesin_motor_dom"/>
</dbReference>
<proteinExistence type="inferred from homology"/>
<evidence type="ECO:0000256" key="2">
    <source>
        <dbReference type="ARBA" id="ARBA00022741"/>
    </source>
</evidence>
<keyword evidence="7" id="KW-0732">Signal</keyword>
<dbReference type="GO" id="GO:0007018">
    <property type="term" value="P:microtubule-based movement"/>
    <property type="evidence" value="ECO:0007669"/>
    <property type="project" value="InterPro"/>
</dbReference>
<feature type="signal peptide" evidence="7">
    <location>
        <begin position="1"/>
        <end position="17"/>
    </location>
</feature>
<protein>
    <submittedName>
        <fullName evidence="9">Putative kinesin motor domain-containing protein</fullName>
    </submittedName>
</protein>